<dbReference type="SUPFAM" id="SSF54826">
    <property type="entry name" value="Enolase N-terminal domain-like"/>
    <property type="match status" value="1"/>
</dbReference>
<feature type="active site" description="Proton donor" evidence="4">
    <location>
        <position position="133"/>
    </location>
</feature>
<dbReference type="InterPro" id="IPR029065">
    <property type="entry name" value="Enolase_C-like"/>
</dbReference>
<keyword evidence="8" id="KW-1185">Reference proteome</keyword>
<comment type="pathway">
    <text evidence="4">Quinol/quinone metabolism; 1,4-dihydroxy-2-naphthoate biosynthesis; 1,4-dihydroxy-2-naphthoate from chorismate: step 4/7.</text>
</comment>
<feature type="binding site" evidence="4">
    <location>
        <position position="162"/>
    </location>
    <ligand>
        <name>Mg(2+)</name>
        <dbReference type="ChEBI" id="CHEBI:18420"/>
    </ligand>
</feature>
<feature type="active site" description="Proton acceptor" evidence="4">
    <location>
        <position position="239"/>
    </location>
</feature>
<evidence type="ECO:0000313" key="7">
    <source>
        <dbReference type="EMBL" id="PXA02958.1"/>
    </source>
</evidence>
<name>A0A317ZG98_9BACT</name>
<evidence type="ECO:0000256" key="4">
    <source>
        <dbReference type="HAMAP-Rule" id="MF_00470"/>
    </source>
</evidence>
<dbReference type="NCBIfam" id="TIGR01927">
    <property type="entry name" value="menC_gam_Gplu"/>
    <property type="match status" value="1"/>
</dbReference>
<dbReference type="InterPro" id="IPR036849">
    <property type="entry name" value="Enolase-like_C_sf"/>
</dbReference>
<evidence type="ECO:0000256" key="2">
    <source>
        <dbReference type="ARBA" id="ARBA00022842"/>
    </source>
</evidence>
<gene>
    <name evidence="4" type="primary">menC</name>
    <name evidence="7" type="ORF">DDZ13_14315</name>
</gene>
<dbReference type="InterPro" id="IPR013342">
    <property type="entry name" value="Mandelate_racemase_C"/>
</dbReference>
<dbReference type="SFLD" id="SFLDG00180">
    <property type="entry name" value="muconate_cycloisomerase"/>
    <property type="match status" value="1"/>
</dbReference>
<comment type="similarity">
    <text evidence="4">Belongs to the mandelate racemase/muconate lactonizing enzyme family. MenC type 1 subfamily.</text>
</comment>
<comment type="function">
    <text evidence="4">Converts 2-succinyl-6-hydroxy-2,4-cyclohexadiene-1-carboxylate (SHCHC) to 2-succinylbenzoate (OSB).</text>
</comment>
<dbReference type="OrthoDB" id="3725747at2"/>
<dbReference type="CDD" id="cd03320">
    <property type="entry name" value="OSBS"/>
    <property type="match status" value="1"/>
</dbReference>
<evidence type="ECO:0000256" key="5">
    <source>
        <dbReference type="NCBIfam" id="TIGR01927"/>
    </source>
</evidence>
<dbReference type="HAMAP" id="MF_00470">
    <property type="entry name" value="MenC_1"/>
    <property type="match status" value="1"/>
</dbReference>
<dbReference type="Gene3D" id="3.20.20.120">
    <property type="entry name" value="Enolase-like C-terminal domain"/>
    <property type="match status" value="1"/>
</dbReference>
<dbReference type="InterPro" id="IPR041338">
    <property type="entry name" value="OSBS_N"/>
</dbReference>
<keyword evidence="3 4" id="KW-0456">Lyase</keyword>
<comment type="cofactor">
    <cofactor evidence="4">
        <name>a divalent metal cation</name>
        <dbReference type="ChEBI" id="CHEBI:60240"/>
    </cofactor>
</comment>
<dbReference type="UniPathway" id="UPA00079"/>
<dbReference type="InterPro" id="IPR010196">
    <property type="entry name" value="OSB_synthase_MenC1"/>
</dbReference>
<dbReference type="Gene3D" id="3.30.390.10">
    <property type="entry name" value="Enolase-like, N-terminal domain"/>
    <property type="match status" value="1"/>
</dbReference>
<dbReference type="SFLD" id="SFLDF00009">
    <property type="entry name" value="o-succinylbenzoate_synthase"/>
    <property type="match status" value="1"/>
</dbReference>
<dbReference type="EC" id="4.2.1.113" evidence="4 5"/>
<keyword evidence="4" id="KW-0474">Menaquinone biosynthesis</keyword>
<dbReference type="Proteomes" id="UP000247099">
    <property type="component" value="Unassembled WGS sequence"/>
</dbReference>
<dbReference type="Pfam" id="PF13378">
    <property type="entry name" value="MR_MLE_C"/>
    <property type="match status" value="1"/>
</dbReference>
<comment type="pathway">
    <text evidence="4">Quinol/quinone metabolism; menaquinone biosynthesis.</text>
</comment>
<dbReference type="SMART" id="SM00922">
    <property type="entry name" value="MR_MLE"/>
    <property type="match status" value="1"/>
</dbReference>
<reference evidence="7 8" key="1">
    <citation type="submission" date="2018-05" db="EMBL/GenBank/DDBJ databases">
        <title>Coraliomargarita sinensis sp. nov., isolated from a marine solar saltern.</title>
        <authorList>
            <person name="Zhou L.Y."/>
        </authorList>
    </citation>
    <scope>NUCLEOTIDE SEQUENCE [LARGE SCALE GENOMIC DNA]</scope>
    <source>
        <strain evidence="7 8">WN38</strain>
    </source>
</reference>
<dbReference type="GO" id="GO:0000287">
    <property type="term" value="F:magnesium ion binding"/>
    <property type="evidence" value="ECO:0007669"/>
    <property type="project" value="UniProtKB-UniRule"/>
</dbReference>
<evidence type="ECO:0000259" key="6">
    <source>
        <dbReference type="SMART" id="SM00922"/>
    </source>
</evidence>
<keyword evidence="2 4" id="KW-0460">Magnesium</keyword>
<feature type="binding site" evidence="4">
    <location>
        <position position="190"/>
    </location>
    <ligand>
        <name>Mg(2+)</name>
        <dbReference type="ChEBI" id="CHEBI:18420"/>
    </ligand>
</feature>
<dbReference type="SFLD" id="SFLDS00001">
    <property type="entry name" value="Enolase"/>
    <property type="match status" value="1"/>
</dbReference>
<dbReference type="SUPFAM" id="SSF51604">
    <property type="entry name" value="Enolase C-terminal domain-like"/>
    <property type="match status" value="1"/>
</dbReference>
<dbReference type="InterPro" id="IPR029017">
    <property type="entry name" value="Enolase-like_N"/>
</dbReference>
<keyword evidence="1 4" id="KW-0479">Metal-binding</keyword>
<dbReference type="GO" id="GO:0043748">
    <property type="term" value="F:O-succinylbenzoate synthase activity"/>
    <property type="evidence" value="ECO:0007669"/>
    <property type="project" value="UniProtKB-EC"/>
</dbReference>
<dbReference type="NCBIfam" id="NF002739">
    <property type="entry name" value="PRK02714.1"/>
    <property type="match status" value="1"/>
</dbReference>
<comment type="catalytic activity">
    <reaction evidence="4">
        <text>(1R,6R)-6-hydroxy-2-succinyl-cyclohexa-2,4-diene-1-carboxylate = 2-succinylbenzoate + H2O</text>
        <dbReference type="Rhea" id="RHEA:10196"/>
        <dbReference type="ChEBI" id="CHEBI:15377"/>
        <dbReference type="ChEBI" id="CHEBI:18325"/>
        <dbReference type="ChEBI" id="CHEBI:58689"/>
        <dbReference type="EC" id="4.2.1.113"/>
    </reaction>
</comment>
<dbReference type="PANTHER" id="PTHR48073:SF2">
    <property type="entry name" value="O-SUCCINYLBENZOATE SYNTHASE"/>
    <property type="match status" value="1"/>
</dbReference>
<dbReference type="InParanoid" id="A0A317ZG98"/>
<dbReference type="RefSeq" id="WP_110132146.1">
    <property type="nucleotide sequence ID" value="NZ_QHJQ01000014.1"/>
</dbReference>
<dbReference type="FunCoup" id="A0A317ZG98">
    <property type="interactions" value="71"/>
</dbReference>
<feature type="domain" description="Mandelate racemase/muconate lactonizing enzyme C-terminal" evidence="6">
    <location>
        <begin position="113"/>
        <end position="211"/>
    </location>
</feature>
<comment type="caution">
    <text evidence="7">The sequence shown here is derived from an EMBL/GenBank/DDBJ whole genome shotgun (WGS) entry which is preliminary data.</text>
</comment>
<protein>
    <recommendedName>
        <fullName evidence="4 5">o-succinylbenzoate synthase</fullName>
        <shortName evidence="4">OSB synthase</shortName>
        <shortName evidence="4">OSBS</shortName>
        <ecNumber evidence="4 5">4.2.1.113</ecNumber>
    </recommendedName>
    <alternativeName>
        <fullName evidence="4">4-(2'-carboxyphenyl)-4-oxybutyric acid synthase</fullName>
    </alternativeName>
    <alternativeName>
        <fullName evidence="4">o-succinylbenzoic acid synthase</fullName>
    </alternativeName>
</protein>
<dbReference type="EMBL" id="QHJQ01000014">
    <property type="protein sequence ID" value="PXA02958.1"/>
    <property type="molecule type" value="Genomic_DNA"/>
</dbReference>
<dbReference type="AlphaFoldDB" id="A0A317ZG98"/>
<dbReference type="Pfam" id="PF21508">
    <property type="entry name" value="MenC_N"/>
    <property type="match status" value="1"/>
</dbReference>
<sequence>MNLKVAYRSYRRDFLQPLRTAHGQWKVREGFILRLESESAVAYGEIAPIPDFGTETVERAANFLKQWAADPIIMPSGLPCCTFALTTALQQLKQPATSCGRDYRVAGLLPAGPDALDVAKKKLAGGYTTLKWKIAVHEFEAEREILSDLLQLLPEKASIRLDANGGLGQKDLENWLEVLGQNDDQIDYLEQPLPAGEERAMAELSKASNVPIALDESLNMPGRERWLTPDAWKGPLVIKPLLMGNVSPLLEQLRPLAGQLVFSSVFETGIGLFQALDLADNLPDIKYAIGFDTIAAFDDDLSGLVPGPIFPAGARAKIDLESIWNQLPHSS</sequence>
<evidence type="ECO:0000256" key="3">
    <source>
        <dbReference type="ARBA" id="ARBA00023239"/>
    </source>
</evidence>
<feature type="binding site" evidence="4">
    <location>
        <position position="215"/>
    </location>
    <ligand>
        <name>Mg(2+)</name>
        <dbReference type="ChEBI" id="CHEBI:18420"/>
    </ligand>
</feature>
<evidence type="ECO:0000313" key="8">
    <source>
        <dbReference type="Proteomes" id="UP000247099"/>
    </source>
</evidence>
<dbReference type="GO" id="GO:0009234">
    <property type="term" value="P:menaquinone biosynthetic process"/>
    <property type="evidence" value="ECO:0007669"/>
    <property type="project" value="UniProtKB-UniRule"/>
</dbReference>
<accession>A0A317ZG98</accession>
<proteinExistence type="inferred from homology"/>
<dbReference type="PANTHER" id="PTHR48073">
    <property type="entry name" value="O-SUCCINYLBENZOATE SYNTHASE-RELATED"/>
    <property type="match status" value="1"/>
</dbReference>
<evidence type="ECO:0000256" key="1">
    <source>
        <dbReference type="ARBA" id="ARBA00022723"/>
    </source>
</evidence>
<organism evidence="7 8">
    <name type="scientific">Coraliomargarita sinensis</name>
    <dbReference type="NCBI Taxonomy" id="2174842"/>
    <lineage>
        <taxon>Bacteria</taxon>
        <taxon>Pseudomonadati</taxon>
        <taxon>Verrucomicrobiota</taxon>
        <taxon>Opitutia</taxon>
        <taxon>Puniceicoccales</taxon>
        <taxon>Coraliomargaritaceae</taxon>
        <taxon>Coraliomargarita</taxon>
    </lineage>
</organism>
<dbReference type="UniPathway" id="UPA01057">
    <property type="reaction ID" value="UER00165"/>
</dbReference>